<evidence type="ECO:0000313" key="1">
    <source>
        <dbReference type="EMBL" id="BES92476.1"/>
    </source>
</evidence>
<dbReference type="EMBL" id="AP028911">
    <property type="protein sequence ID" value="BES92476.1"/>
    <property type="molecule type" value="Genomic_DNA"/>
</dbReference>
<accession>A0ABN7ANL2</accession>
<name>A0ABN7ANL2_9HEMI</name>
<proteinExistence type="predicted"/>
<organism evidence="1 2">
    <name type="scientific">Nesidiocoris tenuis</name>
    <dbReference type="NCBI Taxonomy" id="355587"/>
    <lineage>
        <taxon>Eukaryota</taxon>
        <taxon>Metazoa</taxon>
        <taxon>Ecdysozoa</taxon>
        <taxon>Arthropoda</taxon>
        <taxon>Hexapoda</taxon>
        <taxon>Insecta</taxon>
        <taxon>Pterygota</taxon>
        <taxon>Neoptera</taxon>
        <taxon>Paraneoptera</taxon>
        <taxon>Hemiptera</taxon>
        <taxon>Heteroptera</taxon>
        <taxon>Panheteroptera</taxon>
        <taxon>Cimicomorpha</taxon>
        <taxon>Miridae</taxon>
        <taxon>Dicyphina</taxon>
        <taxon>Nesidiocoris</taxon>
    </lineage>
</organism>
<reference evidence="1 2" key="1">
    <citation type="submission" date="2023-09" db="EMBL/GenBank/DDBJ databases">
        <title>Nesidiocoris tenuis whole genome shotgun sequence.</title>
        <authorList>
            <person name="Shibata T."/>
            <person name="Shimoda M."/>
            <person name="Kobayashi T."/>
            <person name="Uehara T."/>
        </authorList>
    </citation>
    <scope>NUCLEOTIDE SEQUENCE [LARGE SCALE GENOMIC DNA]</scope>
    <source>
        <strain evidence="1 2">Japan</strain>
    </source>
</reference>
<dbReference type="Proteomes" id="UP001307889">
    <property type="component" value="Chromosome 3"/>
</dbReference>
<sequence>MALCKCKRKTTNSIPEGLKIENKPNTIWFRNAILHHSGSSLTLSLKAIRAYPCSNIVGKNRFHPLPLFTSSAERRKPSYSHNITNLRASSSWTPLSPYPRDLIKCHGVEV</sequence>
<keyword evidence="2" id="KW-1185">Reference proteome</keyword>
<evidence type="ECO:0000313" key="2">
    <source>
        <dbReference type="Proteomes" id="UP001307889"/>
    </source>
</evidence>
<gene>
    <name evidence="1" type="ORF">NTJ_05286</name>
</gene>
<protein>
    <submittedName>
        <fullName evidence="1">Uncharacterized protein</fullName>
    </submittedName>
</protein>